<proteinExistence type="predicted"/>
<dbReference type="SUPFAM" id="SSF53474">
    <property type="entry name" value="alpha/beta-Hydrolases"/>
    <property type="match status" value="1"/>
</dbReference>
<keyword evidence="2" id="KW-0378">Hydrolase</keyword>
<dbReference type="InterPro" id="IPR029058">
    <property type="entry name" value="AB_hydrolase_fold"/>
</dbReference>
<sequence>MFLQGLLARPAVWADVTTALAGRRCITADWPFGAHQQPMRAEAELSPPAIARLVTEVLDSLGVEQAVLVGNDSGGAIAQLVTAAEPGRVTALVLVACDAFEVFPPGAYRQLFRLARVPGVLGLVAAALTVPGLARSRFGFGAVTRDPSQLGYPLADPLIRRDLRKLLIGSSNSQTLEAARTFRDYDRPVLVVWAEEDRLFPRSLGERLAGAFPRGRMVLVPGSRTFVPIDQPQALARLIGEFVEQEAPA</sequence>
<dbReference type="InterPro" id="IPR000073">
    <property type="entry name" value="AB_hydrolase_1"/>
</dbReference>
<dbReference type="PANTHER" id="PTHR43798">
    <property type="entry name" value="MONOACYLGLYCEROL LIPASE"/>
    <property type="match status" value="1"/>
</dbReference>
<dbReference type="GO" id="GO:0016787">
    <property type="term" value="F:hydrolase activity"/>
    <property type="evidence" value="ECO:0007669"/>
    <property type="project" value="UniProtKB-KW"/>
</dbReference>
<evidence type="ECO:0000259" key="1">
    <source>
        <dbReference type="Pfam" id="PF12697"/>
    </source>
</evidence>
<dbReference type="Pfam" id="PF12697">
    <property type="entry name" value="Abhydrolase_6"/>
    <property type="match status" value="1"/>
</dbReference>
<dbReference type="Proteomes" id="UP000635245">
    <property type="component" value="Unassembled WGS sequence"/>
</dbReference>
<dbReference type="AlphaFoldDB" id="A0A934V6D6"/>
<gene>
    <name evidence="2" type="ORF">JHE00_19955</name>
</gene>
<accession>A0A934V6D6</accession>
<evidence type="ECO:0000313" key="2">
    <source>
        <dbReference type="EMBL" id="MBK1786609.1"/>
    </source>
</evidence>
<protein>
    <submittedName>
        <fullName evidence="2">Alpha/beta fold hydrolase</fullName>
    </submittedName>
</protein>
<organism evidence="2 3">
    <name type="scientific">Prauserella cavernicola</name>
    <dbReference type="NCBI Taxonomy" id="2800127"/>
    <lineage>
        <taxon>Bacteria</taxon>
        <taxon>Bacillati</taxon>
        <taxon>Actinomycetota</taxon>
        <taxon>Actinomycetes</taxon>
        <taxon>Pseudonocardiales</taxon>
        <taxon>Pseudonocardiaceae</taxon>
        <taxon>Prauserella</taxon>
    </lineage>
</organism>
<evidence type="ECO:0000313" key="3">
    <source>
        <dbReference type="Proteomes" id="UP000635245"/>
    </source>
</evidence>
<reference evidence="2" key="1">
    <citation type="submission" date="2020-12" db="EMBL/GenBank/DDBJ databases">
        <title>Prauserella sp. ASG 168, a novel actinomycete isolated from cave rock.</title>
        <authorList>
            <person name="Suriyachadkun C."/>
        </authorList>
    </citation>
    <scope>NUCLEOTIDE SEQUENCE</scope>
    <source>
        <strain evidence="2">ASG 168</strain>
    </source>
</reference>
<dbReference type="PRINTS" id="PR00111">
    <property type="entry name" value="ABHYDROLASE"/>
</dbReference>
<name>A0A934V6D6_9PSEU</name>
<dbReference type="Gene3D" id="3.40.50.1820">
    <property type="entry name" value="alpha/beta hydrolase"/>
    <property type="match status" value="1"/>
</dbReference>
<feature type="domain" description="AB hydrolase-1" evidence="1">
    <location>
        <begin position="5"/>
        <end position="237"/>
    </location>
</feature>
<dbReference type="RefSeq" id="WP_200320205.1">
    <property type="nucleotide sequence ID" value="NZ_JAENJH010000004.1"/>
</dbReference>
<keyword evidence="3" id="KW-1185">Reference proteome</keyword>
<dbReference type="EMBL" id="JAENJH010000004">
    <property type="protein sequence ID" value="MBK1786609.1"/>
    <property type="molecule type" value="Genomic_DNA"/>
</dbReference>
<comment type="caution">
    <text evidence="2">The sequence shown here is derived from an EMBL/GenBank/DDBJ whole genome shotgun (WGS) entry which is preliminary data.</text>
</comment>
<dbReference type="InterPro" id="IPR050266">
    <property type="entry name" value="AB_hydrolase_sf"/>
</dbReference>